<evidence type="ECO:0000259" key="5">
    <source>
        <dbReference type="SMART" id="SM00382"/>
    </source>
</evidence>
<evidence type="ECO:0000256" key="3">
    <source>
        <dbReference type="SAM" id="MobiDB-lite"/>
    </source>
</evidence>
<evidence type="ECO:0000313" key="7">
    <source>
        <dbReference type="Proteomes" id="UP000297244"/>
    </source>
</evidence>
<proteinExistence type="predicted"/>
<dbReference type="InterPro" id="IPR003593">
    <property type="entry name" value="AAA+_ATPase"/>
</dbReference>
<feature type="region of interest" description="Disordered" evidence="3">
    <location>
        <begin position="200"/>
        <end position="226"/>
    </location>
</feature>
<protein>
    <submittedName>
        <fullName evidence="6">ATP-binding protein</fullName>
    </submittedName>
</protein>
<feature type="transmembrane region" description="Helical" evidence="4">
    <location>
        <begin position="162"/>
        <end position="181"/>
    </location>
</feature>
<dbReference type="InterPro" id="IPR027417">
    <property type="entry name" value="P-loop_NTPase"/>
</dbReference>
<dbReference type="Gene3D" id="3.40.50.300">
    <property type="entry name" value="P-loop containing nucleotide triphosphate hydrolases"/>
    <property type="match status" value="1"/>
</dbReference>
<feature type="transmembrane region" description="Helical" evidence="4">
    <location>
        <begin position="44"/>
        <end position="61"/>
    </location>
</feature>
<feature type="transmembrane region" description="Helical" evidence="4">
    <location>
        <begin position="125"/>
        <end position="142"/>
    </location>
</feature>
<evidence type="ECO:0000256" key="2">
    <source>
        <dbReference type="ARBA" id="ARBA00022840"/>
    </source>
</evidence>
<dbReference type="Pfam" id="PF17862">
    <property type="entry name" value="AAA_lid_3"/>
    <property type="match status" value="1"/>
</dbReference>
<dbReference type="RefSeq" id="WP_135344026.1">
    <property type="nucleotide sequence ID" value="NZ_ML214270.1"/>
</dbReference>
<dbReference type="PANTHER" id="PTHR23077">
    <property type="entry name" value="AAA-FAMILY ATPASE"/>
    <property type="match status" value="1"/>
</dbReference>
<dbReference type="Gene3D" id="1.10.8.60">
    <property type="match status" value="1"/>
</dbReference>
<dbReference type="GO" id="GO:0005524">
    <property type="term" value="F:ATP binding"/>
    <property type="evidence" value="ECO:0007669"/>
    <property type="project" value="UniProtKB-KW"/>
</dbReference>
<dbReference type="Pfam" id="PF00004">
    <property type="entry name" value="AAA"/>
    <property type="match status" value="1"/>
</dbReference>
<comment type="caution">
    <text evidence="6">The sequence shown here is derived from an EMBL/GenBank/DDBJ whole genome shotgun (WGS) entry which is preliminary data.</text>
</comment>
<keyword evidence="4" id="KW-0812">Transmembrane</keyword>
<keyword evidence="4" id="KW-0472">Membrane</keyword>
<dbReference type="EMBL" id="SKBL01000035">
    <property type="protein sequence ID" value="TFU14356.1"/>
    <property type="molecule type" value="Genomic_DNA"/>
</dbReference>
<gene>
    <name evidence="6" type="ORF">E0489_12470</name>
</gene>
<dbReference type="InterPro" id="IPR041569">
    <property type="entry name" value="AAA_lid_3"/>
</dbReference>
<keyword evidence="1" id="KW-0547">Nucleotide-binding</keyword>
<evidence type="ECO:0000313" key="6">
    <source>
        <dbReference type="EMBL" id="TFU14356.1"/>
    </source>
</evidence>
<keyword evidence="7" id="KW-1185">Reference proteome</keyword>
<feature type="domain" description="AAA+ ATPase" evidence="5">
    <location>
        <begin position="273"/>
        <end position="408"/>
    </location>
</feature>
<reference evidence="6 7" key="1">
    <citation type="submission" date="2019-03" db="EMBL/GenBank/DDBJ databases">
        <title>Thermus tengchongensis species for the arsenic transformation mechanism.</title>
        <authorList>
            <person name="Yuan G.C."/>
        </authorList>
    </citation>
    <scope>NUCLEOTIDE SEQUENCE [LARGE SCALE GENOMIC DNA]</scope>
    <source>
        <strain evidence="6 7">15Y</strain>
    </source>
</reference>
<dbReference type="Proteomes" id="UP000297244">
    <property type="component" value="Unassembled WGS sequence"/>
</dbReference>
<feature type="transmembrane region" description="Helical" evidence="4">
    <location>
        <begin position="81"/>
        <end position="104"/>
    </location>
</feature>
<dbReference type="InterPro" id="IPR003959">
    <property type="entry name" value="ATPase_AAA_core"/>
</dbReference>
<dbReference type="SMART" id="SM00382">
    <property type="entry name" value="AAA"/>
    <property type="match status" value="1"/>
</dbReference>
<organism evidence="6 7">
    <name type="scientific">Thermus tengchongensis</name>
    <dbReference type="NCBI Taxonomy" id="1214928"/>
    <lineage>
        <taxon>Bacteria</taxon>
        <taxon>Thermotogati</taxon>
        <taxon>Deinococcota</taxon>
        <taxon>Deinococci</taxon>
        <taxon>Thermales</taxon>
        <taxon>Thermaceae</taxon>
        <taxon>Thermus</taxon>
    </lineage>
</organism>
<feature type="compositionally biased region" description="Basic and acidic residues" evidence="3">
    <location>
        <begin position="215"/>
        <end position="224"/>
    </location>
</feature>
<evidence type="ECO:0000256" key="4">
    <source>
        <dbReference type="SAM" id="Phobius"/>
    </source>
</evidence>
<name>A0ABY2K3D0_9DEIN</name>
<dbReference type="InterPro" id="IPR050168">
    <property type="entry name" value="AAA_ATPase_domain"/>
</dbReference>
<dbReference type="SUPFAM" id="SSF52540">
    <property type="entry name" value="P-loop containing nucleoside triphosphate hydrolases"/>
    <property type="match status" value="1"/>
</dbReference>
<evidence type="ECO:0000256" key="1">
    <source>
        <dbReference type="ARBA" id="ARBA00022741"/>
    </source>
</evidence>
<keyword evidence="4" id="KW-1133">Transmembrane helix</keyword>
<dbReference type="PANTHER" id="PTHR23077:SF171">
    <property type="entry name" value="NUCLEAR VALOSIN-CONTAINING PROTEIN-LIKE"/>
    <property type="match status" value="1"/>
</dbReference>
<sequence length="480" mass="53392">MPEPQSPLAPKGLWIPYYRENLSPLLKGAYNFFFLGSGYSLQNLWTWFAGLALLGAGYLTWPLALMGVLGAGYLPHLLPGWFLTAFPYLAWATFIWGLFAIYFAEDGSFRSLEAHQRWRIRRAEYWLTGTLTMLWGWAWLQGGFEEFRGKMLYLDSLMSYPLYGWGAVALGALRLLAVTVWTQAIEYRYEDVVARSEGGEGGLPNGEDVGLAKAGKVDPKEAARDPSTTTRQALLWELRQNLVLPPQAEEEVVDLILLLRHHEAYRRRFGSDIPRGVLLVGPPGTGKTSIARFIAEKSGLSFVAATPGELRSKWLGESAKLIARLFAKARNLAPVVVFIDELDAVAPRRGGHDEVNHLVGQLLQELDGIRADTAKAFVVFIGASNHPEAIDPAVLSRIGTTIHIPLPGKEERKKILEILLGEHASQVDIDVLARATEGFSGRDLKTLTTRAFRVAFTSGESRLTTELLLREVPRLRRSWG</sequence>
<keyword evidence="2 6" id="KW-0067">ATP-binding</keyword>
<accession>A0ABY2K3D0</accession>